<accession>D6SKY9</accession>
<keyword evidence="7 9" id="KW-0057">Aromatic amino acid biosynthesis</keyword>
<evidence type="ECO:0000256" key="3">
    <source>
        <dbReference type="ARBA" id="ARBA00012572"/>
    </source>
</evidence>
<dbReference type="EMBL" id="ACJN02000001">
    <property type="protein sequence ID" value="EFI35350.1"/>
    <property type="molecule type" value="Genomic_DNA"/>
</dbReference>
<evidence type="ECO:0000256" key="5">
    <source>
        <dbReference type="ARBA" id="ARBA00022605"/>
    </source>
</evidence>
<dbReference type="Proteomes" id="UP000005496">
    <property type="component" value="Unassembled WGS sequence"/>
</dbReference>
<dbReference type="InterPro" id="IPR011060">
    <property type="entry name" value="RibuloseP-bd_barrel"/>
</dbReference>
<dbReference type="Pfam" id="PF00697">
    <property type="entry name" value="PRAI"/>
    <property type="match status" value="1"/>
</dbReference>
<keyword evidence="5 9" id="KW-0028">Amino-acid biosynthesis</keyword>
<dbReference type="OrthoDB" id="9796196at2"/>
<dbReference type="UniPathway" id="UPA00035">
    <property type="reaction ID" value="UER00042"/>
</dbReference>
<dbReference type="Gene3D" id="3.20.20.70">
    <property type="entry name" value="Aldolase class I"/>
    <property type="match status" value="1"/>
</dbReference>
<dbReference type="CDD" id="cd00405">
    <property type="entry name" value="PRAI"/>
    <property type="match status" value="1"/>
</dbReference>
<evidence type="ECO:0000259" key="10">
    <source>
        <dbReference type="Pfam" id="PF00697"/>
    </source>
</evidence>
<evidence type="ECO:0000256" key="1">
    <source>
        <dbReference type="ARBA" id="ARBA00001164"/>
    </source>
</evidence>
<comment type="catalytic activity">
    <reaction evidence="1 9">
        <text>N-(5-phospho-beta-D-ribosyl)anthranilate = 1-(2-carboxyphenylamino)-1-deoxy-D-ribulose 5-phosphate</text>
        <dbReference type="Rhea" id="RHEA:21540"/>
        <dbReference type="ChEBI" id="CHEBI:18277"/>
        <dbReference type="ChEBI" id="CHEBI:58613"/>
        <dbReference type="EC" id="5.3.1.24"/>
    </reaction>
</comment>
<gene>
    <name evidence="9" type="primary">trpF</name>
    <name evidence="11" type="ORF">Dthio_PD2765</name>
</gene>
<dbReference type="EC" id="5.3.1.24" evidence="3 9"/>
<evidence type="ECO:0000256" key="6">
    <source>
        <dbReference type="ARBA" id="ARBA00022822"/>
    </source>
</evidence>
<dbReference type="AlphaFoldDB" id="D6SKY9"/>
<protein>
    <recommendedName>
        <fullName evidence="4 9">N-(5'-phosphoribosyl)anthranilate isomerase</fullName>
        <shortName evidence="9">PRAI</shortName>
        <ecNumber evidence="3 9">5.3.1.24</ecNumber>
    </recommendedName>
</protein>
<evidence type="ECO:0000313" key="11">
    <source>
        <dbReference type="EMBL" id="EFI35350.1"/>
    </source>
</evidence>
<dbReference type="eggNOG" id="COG0135">
    <property type="taxonomic scope" value="Bacteria"/>
</dbReference>
<keyword evidence="6 9" id="KW-0822">Tryptophan biosynthesis</keyword>
<organism evidence="11 12">
    <name type="scientific">Desulfonatronospira thiodismutans ASO3-1</name>
    <dbReference type="NCBI Taxonomy" id="555779"/>
    <lineage>
        <taxon>Bacteria</taxon>
        <taxon>Pseudomonadati</taxon>
        <taxon>Thermodesulfobacteriota</taxon>
        <taxon>Desulfovibrionia</taxon>
        <taxon>Desulfovibrionales</taxon>
        <taxon>Desulfonatronovibrionaceae</taxon>
        <taxon>Desulfonatronospira</taxon>
    </lineage>
</organism>
<evidence type="ECO:0000256" key="2">
    <source>
        <dbReference type="ARBA" id="ARBA00004664"/>
    </source>
</evidence>
<comment type="caution">
    <text evidence="11">The sequence shown here is derived from an EMBL/GenBank/DDBJ whole genome shotgun (WGS) entry which is preliminary data.</text>
</comment>
<evidence type="ECO:0000256" key="8">
    <source>
        <dbReference type="ARBA" id="ARBA00023235"/>
    </source>
</evidence>
<dbReference type="InterPro" id="IPR013785">
    <property type="entry name" value="Aldolase_TIM"/>
</dbReference>
<evidence type="ECO:0000313" key="12">
    <source>
        <dbReference type="Proteomes" id="UP000005496"/>
    </source>
</evidence>
<comment type="similarity">
    <text evidence="9">Belongs to the TrpF family.</text>
</comment>
<dbReference type="InterPro" id="IPR044643">
    <property type="entry name" value="TrpF_fam"/>
</dbReference>
<dbReference type="GO" id="GO:0004640">
    <property type="term" value="F:phosphoribosylanthranilate isomerase activity"/>
    <property type="evidence" value="ECO:0007669"/>
    <property type="project" value="UniProtKB-UniRule"/>
</dbReference>
<dbReference type="PANTHER" id="PTHR42894">
    <property type="entry name" value="N-(5'-PHOSPHORIBOSYL)ANTHRANILATE ISOMERASE"/>
    <property type="match status" value="1"/>
</dbReference>
<dbReference type="InterPro" id="IPR001240">
    <property type="entry name" value="PRAI_dom"/>
</dbReference>
<name>D6SKY9_9BACT</name>
<dbReference type="HAMAP" id="MF_00135">
    <property type="entry name" value="PRAI"/>
    <property type="match status" value="1"/>
</dbReference>
<feature type="domain" description="N-(5'phosphoribosyl) anthranilate isomerase (PRAI)" evidence="10">
    <location>
        <begin position="7"/>
        <end position="202"/>
    </location>
</feature>
<comment type="pathway">
    <text evidence="2 9">Amino-acid biosynthesis; L-tryptophan biosynthesis; L-tryptophan from chorismate: step 3/5.</text>
</comment>
<dbReference type="PANTHER" id="PTHR42894:SF1">
    <property type="entry name" value="N-(5'-PHOSPHORIBOSYL)ANTHRANILATE ISOMERASE"/>
    <property type="match status" value="1"/>
</dbReference>
<dbReference type="GO" id="GO:0000162">
    <property type="term" value="P:L-tryptophan biosynthetic process"/>
    <property type="evidence" value="ECO:0007669"/>
    <property type="project" value="UniProtKB-UniRule"/>
</dbReference>
<reference evidence="11" key="1">
    <citation type="submission" date="2010-05" db="EMBL/GenBank/DDBJ databases">
        <title>The draft genome of Desulfonatronospira thiodismutans ASO3-1.</title>
        <authorList>
            <consortium name="US DOE Joint Genome Institute (JGI-PGF)"/>
            <person name="Lucas S."/>
            <person name="Copeland A."/>
            <person name="Lapidus A."/>
            <person name="Cheng J.-F."/>
            <person name="Bruce D."/>
            <person name="Goodwin L."/>
            <person name="Pitluck S."/>
            <person name="Chertkov O."/>
            <person name="Brettin T."/>
            <person name="Detter J.C."/>
            <person name="Han C."/>
            <person name="Land M.L."/>
            <person name="Hauser L."/>
            <person name="Kyrpides N."/>
            <person name="Mikhailova N."/>
            <person name="Muyzer G."/>
            <person name="Woyke T."/>
        </authorList>
    </citation>
    <scope>NUCLEOTIDE SEQUENCE [LARGE SCALE GENOMIC DNA]</scope>
    <source>
        <strain evidence="11">ASO3-1</strain>
    </source>
</reference>
<dbReference type="RefSeq" id="WP_008868482.1">
    <property type="nucleotide sequence ID" value="NZ_ACJN02000001.1"/>
</dbReference>
<keyword evidence="12" id="KW-1185">Reference proteome</keyword>
<dbReference type="SUPFAM" id="SSF51366">
    <property type="entry name" value="Ribulose-phoshate binding barrel"/>
    <property type="match status" value="1"/>
</dbReference>
<sequence length="208" mass="23057">MNREFKIKICGLTDPEDLRLCQELRIDFTGFIFHPGSPRYVSPEKVGEWSKENELRVGVFVDATVREVLDATSRAGLDMVQLHGGQDPGFCRELGADMVIRTFWPERFQSSSAFEEELQKFTKACRYFLLDAGRSMGGHGRSIACSWLEGVNSPVPFLMAGGLGPDNLDPVLKTQAAGVDLNSGVEKAPGEKDHEKIKKAVNKLRGIK</sequence>
<keyword evidence="8 9" id="KW-0413">Isomerase</keyword>
<evidence type="ECO:0000256" key="7">
    <source>
        <dbReference type="ARBA" id="ARBA00023141"/>
    </source>
</evidence>
<evidence type="ECO:0000256" key="4">
    <source>
        <dbReference type="ARBA" id="ARBA00022272"/>
    </source>
</evidence>
<evidence type="ECO:0000256" key="9">
    <source>
        <dbReference type="HAMAP-Rule" id="MF_00135"/>
    </source>
</evidence>
<proteinExistence type="inferred from homology"/>